<dbReference type="EMBL" id="CP098827">
    <property type="protein sequence ID" value="XBO70663.1"/>
    <property type="molecule type" value="Genomic_DNA"/>
</dbReference>
<dbReference type="GO" id="GO:0015036">
    <property type="term" value="F:disulfide oxidoreductase activity"/>
    <property type="evidence" value="ECO:0007669"/>
    <property type="project" value="UniProtKB-ARBA"/>
</dbReference>
<keyword evidence="5" id="KW-1133">Transmembrane helix</keyword>
<dbReference type="PANTHER" id="PTHR42852:SF6">
    <property type="entry name" value="THIOL:DISULFIDE INTERCHANGE PROTEIN DSBE"/>
    <property type="match status" value="1"/>
</dbReference>
<dbReference type="GO" id="GO:0017004">
    <property type="term" value="P:cytochrome complex assembly"/>
    <property type="evidence" value="ECO:0007669"/>
    <property type="project" value="UniProtKB-KW"/>
</dbReference>
<dbReference type="InterPro" id="IPR017937">
    <property type="entry name" value="Thioredoxin_CS"/>
</dbReference>
<evidence type="ECO:0000259" key="6">
    <source>
        <dbReference type="PROSITE" id="PS51352"/>
    </source>
</evidence>
<dbReference type="PROSITE" id="PS51352">
    <property type="entry name" value="THIOREDOXIN_2"/>
    <property type="match status" value="1"/>
</dbReference>
<dbReference type="InterPro" id="IPR050553">
    <property type="entry name" value="Thioredoxin_ResA/DsbE_sf"/>
</dbReference>
<feature type="transmembrane region" description="Helical" evidence="5">
    <location>
        <begin position="77"/>
        <end position="97"/>
    </location>
</feature>
<reference evidence="7" key="1">
    <citation type="submission" date="2022-06" db="EMBL/GenBank/DDBJ databases">
        <title>A novel DMS-producing enzyme.</title>
        <authorList>
            <person name="Zhang Y."/>
        </authorList>
    </citation>
    <scope>NUCLEOTIDE SEQUENCE</scope>
    <source>
        <strain evidence="7">RT37</strain>
    </source>
</reference>
<dbReference type="AlphaFoldDB" id="A0AAU7KID7"/>
<evidence type="ECO:0000256" key="5">
    <source>
        <dbReference type="SAM" id="Phobius"/>
    </source>
</evidence>
<feature type="transmembrane region" description="Helical" evidence="5">
    <location>
        <begin position="104"/>
        <end position="127"/>
    </location>
</feature>
<dbReference type="InterPro" id="IPR013766">
    <property type="entry name" value="Thioredoxin_domain"/>
</dbReference>
<keyword evidence="3" id="KW-1015">Disulfide bond</keyword>
<dbReference type="PANTHER" id="PTHR42852">
    <property type="entry name" value="THIOL:DISULFIDE INTERCHANGE PROTEIN DSBE"/>
    <property type="match status" value="1"/>
</dbReference>
<feature type="domain" description="Thioredoxin" evidence="6">
    <location>
        <begin position="132"/>
        <end position="269"/>
    </location>
</feature>
<dbReference type="Pfam" id="PF08534">
    <property type="entry name" value="Redoxin"/>
    <property type="match status" value="1"/>
</dbReference>
<proteinExistence type="predicted"/>
<evidence type="ECO:0000256" key="3">
    <source>
        <dbReference type="ARBA" id="ARBA00023157"/>
    </source>
</evidence>
<organism evidence="7">
    <name type="scientific">Halomonas sp. RT37</name>
    <dbReference type="NCBI Taxonomy" id="2950872"/>
    <lineage>
        <taxon>Bacteria</taxon>
        <taxon>Pseudomonadati</taxon>
        <taxon>Pseudomonadota</taxon>
        <taxon>Gammaproteobacteria</taxon>
        <taxon>Oceanospirillales</taxon>
        <taxon>Halomonadaceae</taxon>
        <taxon>Halomonas</taxon>
    </lineage>
</organism>
<dbReference type="InterPro" id="IPR013740">
    <property type="entry name" value="Redoxin"/>
</dbReference>
<dbReference type="RefSeq" id="WP_348827173.1">
    <property type="nucleotide sequence ID" value="NZ_CP098827.1"/>
</dbReference>
<keyword evidence="5" id="KW-0472">Membrane</keyword>
<gene>
    <name evidence="7" type="ORF">NFG58_18965</name>
</gene>
<dbReference type="CDD" id="cd02966">
    <property type="entry name" value="TlpA_like_family"/>
    <property type="match status" value="1"/>
</dbReference>
<evidence type="ECO:0000313" key="7">
    <source>
        <dbReference type="EMBL" id="XBO70663.1"/>
    </source>
</evidence>
<comment type="subcellular location">
    <subcellularLocation>
        <location evidence="1">Cell envelope</location>
    </subcellularLocation>
</comment>
<dbReference type="Gene3D" id="3.40.30.10">
    <property type="entry name" value="Glutaredoxin"/>
    <property type="match status" value="1"/>
</dbReference>
<sequence>MDAIAIGPVLVSLPRLYALVVTLLLLAASAFLLGLPRRRHGRWFNGLMLAWLVGARLGHVLPHWAAYQDKWLDIIKLWLPGYSGVWGLVAAALWTLWSLRDRLGALLGALGLTLVASLAWLALVSWAPLSASPAPQRVPELTLEDVNGAPIELASLAGGPTGKPLIINLWATWCPPCRREMPLLADIDQRDDVTVVVANQGEPLVQVARYLDEAGLDFRYPLLDPRQQLLAASQSPGLPTTLLFDAEGKLLERHVGELTLPLLDDWLAR</sequence>
<feature type="transmembrane region" description="Helical" evidence="5">
    <location>
        <begin position="47"/>
        <end position="65"/>
    </location>
</feature>
<keyword evidence="2" id="KW-0201">Cytochrome c-type biogenesis</keyword>
<evidence type="ECO:0000256" key="1">
    <source>
        <dbReference type="ARBA" id="ARBA00004196"/>
    </source>
</evidence>
<feature type="transmembrane region" description="Helical" evidence="5">
    <location>
        <begin position="16"/>
        <end position="35"/>
    </location>
</feature>
<dbReference type="PROSITE" id="PS00194">
    <property type="entry name" value="THIOREDOXIN_1"/>
    <property type="match status" value="1"/>
</dbReference>
<protein>
    <submittedName>
        <fullName evidence="7">TlpA family protein disulfide reductase</fullName>
    </submittedName>
</protein>
<keyword evidence="4" id="KW-0676">Redox-active center</keyword>
<dbReference type="InterPro" id="IPR036249">
    <property type="entry name" value="Thioredoxin-like_sf"/>
</dbReference>
<evidence type="ECO:0000256" key="4">
    <source>
        <dbReference type="ARBA" id="ARBA00023284"/>
    </source>
</evidence>
<evidence type="ECO:0000256" key="2">
    <source>
        <dbReference type="ARBA" id="ARBA00022748"/>
    </source>
</evidence>
<dbReference type="SUPFAM" id="SSF52833">
    <property type="entry name" value="Thioredoxin-like"/>
    <property type="match status" value="1"/>
</dbReference>
<name>A0AAU7KID7_9GAMM</name>
<dbReference type="GO" id="GO:0030313">
    <property type="term" value="C:cell envelope"/>
    <property type="evidence" value="ECO:0007669"/>
    <property type="project" value="UniProtKB-SubCell"/>
</dbReference>
<keyword evidence="5" id="KW-0812">Transmembrane</keyword>
<accession>A0AAU7KID7</accession>